<name>A0A168P4I5_ABSGL</name>
<dbReference type="OrthoDB" id="1060854at2759"/>
<feature type="region of interest" description="Disordered" evidence="1">
    <location>
        <begin position="564"/>
        <end position="585"/>
    </location>
</feature>
<keyword evidence="4" id="KW-1185">Reference proteome</keyword>
<reference evidence="3" key="1">
    <citation type="submission" date="2016-04" db="EMBL/GenBank/DDBJ databases">
        <authorList>
            <person name="Evans L.H."/>
            <person name="Alamgir A."/>
            <person name="Owens N."/>
            <person name="Weber N.D."/>
            <person name="Virtaneva K."/>
            <person name="Barbian K."/>
            <person name="Babar A."/>
            <person name="Rosenke K."/>
        </authorList>
    </citation>
    <scope>NUCLEOTIDE SEQUENCE [LARGE SCALE GENOMIC DNA]</scope>
    <source>
        <strain evidence="3">CBS 101.48</strain>
    </source>
</reference>
<dbReference type="PANTHER" id="PTHR15615:SF94">
    <property type="entry name" value="PHO85 CYCLIN-6-RELATED"/>
    <property type="match status" value="1"/>
</dbReference>
<gene>
    <name evidence="3" type="primary">ABSGL_07507.1 scaffold 8890</name>
</gene>
<keyword evidence="2" id="KW-0812">Transmembrane</keyword>
<evidence type="ECO:0000313" key="3">
    <source>
        <dbReference type="EMBL" id="SAM01758.1"/>
    </source>
</evidence>
<dbReference type="GO" id="GO:0000307">
    <property type="term" value="C:cyclin-dependent protein kinase holoenzyme complex"/>
    <property type="evidence" value="ECO:0007669"/>
    <property type="project" value="TreeGrafter"/>
</dbReference>
<dbReference type="CDD" id="cd20558">
    <property type="entry name" value="CYCLIN_ScPCL7-like"/>
    <property type="match status" value="1"/>
</dbReference>
<dbReference type="GO" id="GO:0016538">
    <property type="term" value="F:cyclin-dependent protein serine/threonine kinase regulator activity"/>
    <property type="evidence" value="ECO:0007669"/>
    <property type="project" value="TreeGrafter"/>
</dbReference>
<dbReference type="GO" id="GO:0019901">
    <property type="term" value="F:protein kinase binding"/>
    <property type="evidence" value="ECO:0007669"/>
    <property type="project" value="InterPro"/>
</dbReference>
<evidence type="ECO:0000256" key="2">
    <source>
        <dbReference type="SAM" id="Phobius"/>
    </source>
</evidence>
<dbReference type="PANTHER" id="PTHR15615">
    <property type="match status" value="1"/>
</dbReference>
<dbReference type="GO" id="GO:0005634">
    <property type="term" value="C:nucleus"/>
    <property type="evidence" value="ECO:0007669"/>
    <property type="project" value="TreeGrafter"/>
</dbReference>
<dbReference type="InParanoid" id="A0A168P4I5"/>
<organism evidence="3">
    <name type="scientific">Absidia glauca</name>
    <name type="common">Pin mould</name>
    <dbReference type="NCBI Taxonomy" id="4829"/>
    <lineage>
        <taxon>Eukaryota</taxon>
        <taxon>Fungi</taxon>
        <taxon>Fungi incertae sedis</taxon>
        <taxon>Mucoromycota</taxon>
        <taxon>Mucoromycotina</taxon>
        <taxon>Mucoromycetes</taxon>
        <taxon>Mucorales</taxon>
        <taxon>Cunninghamellaceae</taxon>
        <taxon>Absidia</taxon>
    </lineage>
</organism>
<dbReference type="EMBL" id="LT553587">
    <property type="protein sequence ID" value="SAM01758.1"/>
    <property type="molecule type" value="Genomic_DNA"/>
</dbReference>
<keyword evidence="2" id="KW-0472">Membrane</keyword>
<feature type="transmembrane region" description="Helical" evidence="2">
    <location>
        <begin position="59"/>
        <end position="81"/>
    </location>
</feature>
<evidence type="ECO:0008006" key="5">
    <source>
        <dbReference type="Google" id="ProtNLM"/>
    </source>
</evidence>
<dbReference type="InterPro" id="IPR013922">
    <property type="entry name" value="Cyclin_PHO80-like"/>
</dbReference>
<accession>A0A168P4I5</accession>
<sequence length="645" mass="73394">MMNPTVALRHGSNHDSIKDRVCRSDTERSLGILMKRNSREHKQLKPHYKFRIQQQNVSLYLFLFCFLSRFCYSLLYSVFLWCICIDNFDPSFSSPLIDTPLPGFYLLLPSTSYTDDIADTPLHQYQQHTTLSSLEHTLVDNHPTTHLTVTCMLLPTFDLAQHPTGDTVRLLASLLERMTTANDQLNPSKGPGDGLLQGPGLTLFHASSIPTIDLYSYLCRIIKYCPCANECFLALLVYFDRMSKNALALTKRPFAIDSYNIHRLIISGMMVSSKFFSDIFYTNTRYAKVNKSSDTKRTPNQTLFFIKVGGLPVSELNRLELEFLQLNDYNVSVSISELQRYGDQLLKVGLMERMSSSSSSSSYAIRQGRSTSLGSSALGRTLDGFEAYKHWKSMDQHHRYPHHQQHQWLGGPNQVRLDDTQPMKNTKRHSVCSVSKPPTYHQYHYQGSTPTNTDQCIYAPSSPQPSVILFNGLPLYNPHVMDDQQRFQYHHYPTSPVTTTTSARLSPVPCQRLGSLDLNAESPQGEEYHTPRQTRSTANLHTPMWTAHSNSQHQQQNQPFHPLVHYHHPGGGGHQRRLSSTPQRPASAEYRIVNGTYYPMVSTCYYHYPQPIGIPTPPSSSSPTCHYPKSDPSYPYLPSSHQLYL</sequence>
<evidence type="ECO:0000313" key="4">
    <source>
        <dbReference type="Proteomes" id="UP000078561"/>
    </source>
</evidence>
<proteinExistence type="predicted"/>
<keyword evidence="2" id="KW-1133">Transmembrane helix</keyword>
<dbReference type="AlphaFoldDB" id="A0A168P4I5"/>
<dbReference type="Proteomes" id="UP000078561">
    <property type="component" value="Unassembled WGS sequence"/>
</dbReference>
<protein>
    <recommendedName>
        <fullName evidence="5">Cyclin-domain-containing protein</fullName>
    </recommendedName>
</protein>
<dbReference type="Pfam" id="PF08613">
    <property type="entry name" value="Cyclin"/>
    <property type="match status" value="2"/>
</dbReference>
<dbReference type="Gene3D" id="1.10.472.10">
    <property type="entry name" value="Cyclin-like"/>
    <property type="match status" value="1"/>
</dbReference>
<dbReference type="STRING" id="4829.A0A168P4I5"/>
<evidence type="ECO:0000256" key="1">
    <source>
        <dbReference type="SAM" id="MobiDB-lite"/>
    </source>
</evidence>